<gene>
    <name evidence="2" type="ORF">CVT26_003399</name>
</gene>
<comment type="caution">
    <text evidence="2">The sequence shown here is derived from an EMBL/GenBank/DDBJ whole genome shotgun (WGS) entry which is preliminary data.</text>
</comment>
<proteinExistence type="predicted"/>
<accession>A0A409Y5C4</accession>
<evidence type="ECO:0000313" key="3">
    <source>
        <dbReference type="Proteomes" id="UP000284706"/>
    </source>
</evidence>
<dbReference type="AlphaFoldDB" id="A0A409Y5C4"/>
<dbReference type="OrthoDB" id="3119159at2759"/>
<dbReference type="EMBL" id="NHYE01001137">
    <property type="protein sequence ID" value="PPQ98227.1"/>
    <property type="molecule type" value="Genomic_DNA"/>
</dbReference>
<evidence type="ECO:0000256" key="1">
    <source>
        <dbReference type="SAM" id="MobiDB-lite"/>
    </source>
</evidence>
<feature type="compositionally biased region" description="Polar residues" evidence="1">
    <location>
        <begin position="173"/>
        <end position="185"/>
    </location>
</feature>
<dbReference type="InParanoid" id="A0A409Y5C4"/>
<protein>
    <submittedName>
        <fullName evidence="2">Uncharacterized protein</fullName>
    </submittedName>
</protein>
<organism evidence="2 3">
    <name type="scientific">Gymnopilus dilepis</name>
    <dbReference type="NCBI Taxonomy" id="231916"/>
    <lineage>
        <taxon>Eukaryota</taxon>
        <taxon>Fungi</taxon>
        <taxon>Dikarya</taxon>
        <taxon>Basidiomycota</taxon>
        <taxon>Agaricomycotina</taxon>
        <taxon>Agaricomycetes</taxon>
        <taxon>Agaricomycetidae</taxon>
        <taxon>Agaricales</taxon>
        <taxon>Agaricineae</taxon>
        <taxon>Hymenogastraceae</taxon>
        <taxon>Gymnopilus</taxon>
    </lineage>
</organism>
<feature type="region of interest" description="Disordered" evidence="1">
    <location>
        <begin position="42"/>
        <end position="66"/>
    </location>
</feature>
<feature type="compositionally biased region" description="Basic and acidic residues" evidence="1">
    <location>
        <begin position="154"/>
        <end position="172"/>
    </location>
</feature>
<keyword evidence="3" id="KW-1185">Reference proteome</keyword>
<sequence>MVPAQPQIRPHLKLNKPAVYDILHQLDCRLVSQHEALQFHARLAPRSKDPPSSSLDSAKHGKLPKPKPYWKKAWQWDADIVVVPSKKAALALKDDHVDFVAGGFDDAGTDMYRPAWRLGTLLTSLLAVNNAGSDAFMQETRHPVAQAASVDTIQPRREAKLGSNPHSRETESSRPPTAQHAPSTTAATPILDSREIEGAVDFGIPQVLSAHMFQQARDITISGGDFYNASGDINIDNSHSIHDASVHPTIVTLLYPHQHSPLIEVIVTLPIGMESECGADSDGAGPQEICSEVDCEDGSTKDANERLSVSPLGADMVGNDVLDSLYEVGVPEPIRHDEVLQVTEDCLSFSDADQGFHLCDDIIIDILSNYPVPPKGDFRSLDRIFKALLFAFTPLPPSTMAALLNLRNAQHVRRILAPVHPLIFMPSSDKDNEKIPLRIIHPTVVDFFLDRTRSGKYFISGSGAHRVLLEGTTQLMRRIHEDGYHLDIGSGWQEAYNYACTFWEAHRRAANRSKL</sequence>
<feature type="region of interest" description="Disordered" evidence="1">
    <location>
        <begin position="145"/>
        <end position="185"/>
    </location>
</feature>
<reference evidence="2 3" key="1">
    <citation type="journal article" date="2018" name="Evol. Lett.">
        <title>Horizontal gene cluster transfer increased hallucinogenic mushroom diversity.</title>
        <authorList>
            <person name="Reynolds H.T."/>
            <person name="Vijayakumar V."/>
            <person name="Gluck-Thaler E."/>
            <person name="Korotkin H.B."/>
            <person name="Matheny P.B."/>
            <person name="Slot J.C."/>
        </authorList>
    </citation>
    <scope>NUCLEOTIDE SEQUENCE [LARGE SCALE GENOMIC DNA]</scope>
    <source>
        <strain evidence="2 3">SRW20</strain>
    </source>
</reference>
<name>A0A409Y5C4_9AGAR</name>
<dbReference type="Proteomes" id="UP000284706">
    <property type="component" value="Unassembled WGS sequence"/>
</dbReference>
<evidence type="ECO:0000313" key="2">
    <source>
        <dbReference type="EMBL" id="PPQ98227.1"/>
    </source>
</evidence>